<evidence type="ECO:0000313" key="1">
    <source>
        <dbReference type="EMBL" id="AZU61086.1"/>
    </source>
</evidence>
<dbReference type="EMBL" id="CP022572">
    <property type="protein sequence ID" value="AZU61086.1"/>
    <property type="molecule type" value="Genomic_DNA"/>
</dbReference>
<gene>
    <name evidence="1" type="ORF">CHR53_07365</name>
</gene>
<name>A0A3Q9QXJ3_9BACI</name>
<sequence length="69" mass="7895">MILGFRTSTYARDIYLYGNRTFAQVPVEYTEPIKEYAANTFSDAQLLSALTNGWVTQQEYDDTLAYKAV</sequence>
<dbReference type="Proteomes" id="UP000282892">
    <property type="component" value="Chromosome"/>
</dbReference>
<organism evidence="1 2">
    <name type="scientific">Neobacillus mesonae</name>
    <dbReference type="NCBI Taxonomy" id="1193713"/>
    <lineage>
        <taxon>Bacteria</taxon>
        <taxon>Bacillati</taxon>
        <taxon>Bacillota</taxon>
        <taxon>Bacilli</taxon>
        <taxon>Bacillales</taxon>
        <taxon>Bacillaceae</taxon>
        <taxon>Neobacillus</taxon>
    </lineage>
</organism>
<keyword evidence="2" id="KW-1185">Reference proteome</keyword>
<dbReference type="KEGG" id="nmk:CHR53_07365"/>
<reference evidence="1 2" key="1">
    <citation type="submission" date="2017-07" db="EMBL/GenBank/DDBJ databases">
        <title>The complete genome sequence of Bacillus mesonae strain H20-5, an efficient strain improving plant abiotic stress resistance.</title>
        <authorList>
            <person name="Kim S.Y."/>
            <person name="Song H."/>
            <person name="Sang M.K."/>
            <person name="Weon H.-Y."/>
            <person name="Song J."/>
        </authorList>
    </citation>
    <scope>NUCLEOTIDE SEQUENCE [LARGE SCALE GENOMIC DNA]</scope>
    <source>
        <strain evidence="1 2">H20-5</strain>
    </source>
</reference>
<accession>A0A3Q9QXJ3</accession>
<dbReference type="RefSeq" id="WP_127485945.1">
    <property type="nucleotide sequence ID" value="NZ_CP022572.1"/>
</dbReference>
<dbReference type="OrthoDB" id="2937657at2"/>
<dbReference type="AlphaFoldDB" id="A0A3Q9QXJ3"/>
<evidence type="ECO:0000313" key="2">
    <source>
        <dbReference type="Proteomes" id="UP000282892"/>
    </source>
</evidence>
<proteinExistence type="predicted"/>
<protein>
    <submittedName>
        <fullName evidence="1">Uncharacterized protein</fullName>
    </submittedName>
</protein>